<feature type="compositionally biased region" description="Acidic residues" evidence="1">
    <location>
        <begin position="226"/>
        <end position="238"/>
    </location>
</feature>
<comment type="caution">
    <text evidence="2">The sequence shown here is derived from an EMBL/GenBank/DDBJ whole genome shotgun (WGS) entry which is preliminary data.</text>
</comment>
<reference evidence="2" key="2">
    <citation type="submission" date="2022-01" db="EMBL/GenBank/DDBJ databases">
        <authorList>
            <person name="Yamashiro T."/>
            <person name="Shiraishi A."/>
            <person name="Satake H."/>
            <person name="Nakayama K."/>
        </authorList>
    </citation>
    <scope>NUCLEOTIDE SEQUENCE</scope>
</reference>
<organism evidence="2 3">
    <name type="scientific">Tanacetum coccineum</name>
    <dbReference type="NCBI Taxonomy" id="301880"/>
    <lineage>
        <taxon>Eukaryota</taxon>
        <taxon>Viridiplantae</taxon>
        <taxon>Streptophyta</taxon>
        <taxon>Embryophyta</taxon>
        <taxon>Tracheophyta</taxon>
        <taxon>Spermatophyta</taxon>
        <taxon>Magnoliopsida</taxon>
        <taxon>eudicotyledons</taxon>
        <taxon>Gunneridae</taxon>
        <taxon>Pentapetalae</taxon>
        <taxon>asterids</taxon>
        <taxon>campanulids</taxon>
        <taxon>Asterales</taxon>
        <taxon>Asteraceae</taxon>
        <taxon>Asteroideae</taxon>
        <taxon>Anthemideae</taxon>
        <taxon>Anthemidinae</taxon>
        <taxon>Tanacetum</taxon>
    </lineage>
</organism>
<evidence type="ECO:0000313" key="3">
    <source>
        <dbReference type="Proteomes" id="UP001151760"/>
    </source>
</evidence>
<dbReference type="Proteomes" id="UP001151760">
    <property type="component" value="Unassembled WGS sequence"/>
</dbReference>
<protein>
    <submittedName>
        <fullName evidence="2">Zinc knuckle CX2CX4HX4C containing protein</fullName>
    </submittedName>
</protein>
<gene>
    <name evidence="2" type="ORF">Tco_1121767</name>
</gene>
<dbReference type="PANTHER" id="PTHR31286">
    <property type="entry name" value="GLYCINE-RICH CELL WALL STRUCTURAL PROTEIN 1.8-LIKE"/>
    <property type="match status" value="1"/>
</dbReference>
<dbReference type="PANTHER" id="PTHR31286:SF99">
    <property type="entry name" value="DUF4283 DOMAIN-CONTAINING PROTEIN"/>
    <property type="match status" value="1"/>
</dbReference>
<accession>A0ABQ5IYM3</accession>
<evidence type="ECO:0000313" key="2">
    <source>
        <dbReference type="EMBL" id="GJU05337.1"/>
    </source>
</evidence>
<keyword evidence="3" id="KW-1185">Reference proteome</keyword>
<proteinExistence type="predicted"/>
<feature type="compositionally biased region" description="Acidic residues" evidence="1">
    <location>
        <begin position="265"/>
        <end position="275"/>
    </location>
</feature>
<name>A0ABQ5IYM3_9ASTR</name>
<dbReference type="EMBL" id="BQNB010021338">
    <property type="protein sequence ID" value="GJU05337.1"/>
    <property type="molecule type" value="Genomic_DNA"/>
</dbReference>
<reference evidence="2" key="1">
    <citation type="journal article" date="2022" name="Int. J. Mol. Sci.">
        <title>Draft Genome of Tanacetum Coccineum: Genomic Comparison of Closely Related Tanacetum-Family Plants.</title>
        <authorList>
            <person name="Yamashiro T."/>
            <person name="Shiraishi A."/>
            <person name="Nakayama K."/>
            <person name="Satake H."/>
        </authorList>
    </citation>
    <scope>NUCLEOTIDE SEQUENCE</scope>
</reference>
<dbReference type="InterPro" id="IPR040256">
    <property type="entry name" value="At4g02000-like"/>
</dbReference>
<sequence>MKPPQLRRKKMRISPVIHLLNVDINKTQCIFHVLTTSASSECEVVIPRSSVEEFEKREVNSCFDWVKLHDFPMSGFTIDGLSAIATKIGKPLMLDSFTSTMCNESGGRNSYAYTIIEVSVENTLKDSMVIDISNLENEGYMYEIITIEYQWTPPRCANCKIFGHDSEHCPKIVHTKPVNGGEVNSSGRLKMIMCLHGANGGCFMRVETDVNELAHEHPTSNVAGVGDEDSDNEVEEVVNEPTSFMASKSGGGIGRKSLYERWKDDYEDNPYDDDD</sequence>
<feature type="region of interest" description="Disordered" evidence="1">
    <location>
        <begin position="219"/>
        <end position="275"/>
    </location>
</feature>
<evidence type="ECO:0000256" key="1">
    <source>
        <dbReference type="SAM" id="MobiDB-lite"/>
    </source>
</evidence>